<dbReference type="Proteomes" id="UP000214720">
    <property type="component" value="Unassembled WGS sequence"/>
</dbReference>
<proteinExistence type="predicted"/>
<protein>
    <submittedName>
        <fullName evidence="1">Carbon monoxide dehydrogenase G protein</fullName>
    </submittedName>
</protein>
<name>A0A226X8K5_CABSO</name>
<gene>
    <name evidence="1" type="ORF">BSU04_04935</name>
</gene>
<dbReference type="AlphaFoldDB" id="A0A226X8K5"/>
<dbReference type="CDD" id="cd05018">
    <property type="entry name" value="CoxG"/>
    <property type="match status" value="1"/>
</dbReference>
<accession>A0A226X8K5</accession>
<evidence type="ECO:0000313" key="1">
    <source>
        <dbReference type="EMBL" id="OXC79806.1"/>
    </source>
</evidence>
<dbReference type="PANTHER" id="PTHR38588">
    <property type="entry name" value="BLL0334 PROTEIN"/>
    <property type="match status" value="1"/>
</dbReference>
<sequence length="219" mass="23627">MELSGNQLMKAPRMAVWEALLDPQTLIRCVTGCEDAERVSDVETQVRILVKLGPVRARFAGKMIMSEVVALQRCKLSFEGVGGGAGSAKGFSNVVLEDEPEGTRLTYSVSATVGGKLGQIGGRLIDSSAKKMADDFFSALERQLHGLSPSDDLNIPVTSDRVTADNGAAAARENRYLRSDVGTSSLKTAWSNTSLWSEFYRVGWFALGVITTVVLRHVS</sequence>
<dbReference type="Pfam" id="PF06240">
    <property type="entry name" value="COXG"/>
    <property type="match status" value="1"/>
</dbReference>
<dbReference type="EMBL" id="MTHB01000030">
    <property type="protein sequence ID" value="OXC79806.1"/>
    <property type="molecule type" value="Genomic_DNA"/>
</dbReference>
<organism evidence="1 2">
    <name type="scientific">Caballeronia sordidicola</name>
    <name type="common">Burkholderia sordidicola</name>
    <dbReference type="NCBI Taxonomy" id="196367"/>
    <lineage>
        <taxon>Bacteria</taxon>
        <taxon>Pseudomonadati</taxon>
        <taxon>Pseudomonadota</taxon>
        <taxon>Betaproteobacteria</taxon>
        <taxon>Burkholderiales</taxon>
        <taxon>Burkholderiaceae</taxon>
        <taxon>Caballeronia</taxon>
    </lineage>
</organism>
<dbReference type="PANTHER" id="PTHR38588:SF1">
    <property type="entry name" value="BLL0334 PROTEIN"/>
    <property type="match status" value="1"/>
</dbReference>
<dbReference type="Gene3D" id="3.30.530.20">
    <property type="match status" value="1"/>
</dbReference>
<evidence type="ECO:0000313" key="2">
    <source>
        <dbReference type="Proteomes" id="UP000214720"/>
    </source>
</evidence>
<dbReference type="InterPro" id="IPR010419">
    <property type="entry name" value="CO_DH_gsu"/>
</dbReference>
<comment type="caution">
    <text evidence="1">The sequence shown here is derived from an EMBL/GenBank/DDBJ whole genome shotgun (WGS) entry which is preliminary data.</text>
</comment>
<dbReference type="RefSeq" id="WP_089159498.1">
    <property type="nucleotide sequence ID" value="NZ_MTHB01000030.1"/>
</dbReference>
<dbReference type="SUPFAM" id="SSF55961">
    <property type="entry name" value="Bet v1-like"/>
    <property type="match status" value="1"/>
</dbReference>
<dbReference type="OrthoDB" id="9787428at2"/>
<reference evidence="2" key="1">
    <citation type="submission" date="2017-01" db="EMBL/GenBank/DDBJ databases">
        <title>Genome Analysis of Deinococcus marmoris KOPRI26562.</title>
        <authorList>
            <person name="Kim J.H."/>
            <person name="Oh H.-M."/>
        </authorList>
    </citation>
    <scope>NUCLEOTIDE SEQUENCE [LARGE SCALE GENOMIC DNA]</scope>
    <source>
        <strain evidence="2">PAMC 26633</strain>
    </source>
</reference>
<dbReference type="InterPro" id="IPR023393">
    <property type="entry name" value="START-like_dom_sf"/>
</dbReference>